<dbReference type="EC" id="2.7.7.49" evidence="1"/>
<dbReference type="OrthoDB" id="7055795at2"/>
<dbReference type="PRINTS" id="PR00866">
    <property type="entry name" value="RNADNAPOLMS"/>
</dbReference>
<evidence type="ECO:0000256" key="6">
    <source>
        <dbReference type="ARBA" id="ARBA00022918"/>
    </source>
</evidence>
<comment type="catalytic activity">
    <reaction evidence="9">
        <text>DNA(n) + a 2'-deoxyribonucleoside 5'-triphosphate = DNA(n+1) + diphosphate</text>
        <dbReference type="Rhea" id="RHEA:22508"/>
        <dbReference type="Rhea" id="RHEA-COMP:17339"/>
        <dbReference type="Rhea" id="RHEA-COMP:17340"/>
        <dbReference type="ChEBI" id="CHEBI:33019"/>
        <dbReference type="ChEBI" id="CHEBI:61560"/>
        <dbReference type="ChEBI" id="CHEBI:173112"/>
        <dbReference type="EC" id="2.7.7.49"/>
    </reaction>
</comment>
<dbReference type="GO" id="GO:0003964">
    <property type="term" value="F:RNA-directed DNA polymerase activity"/>
    <property type="evidence" value="ECO:0007669"/>
    <property type="project" value="UniProtKB-KW"/>
</dbReference>
<dbReference type="Gene3D" id="3.30.70.270">
    <property type="match status" value="1"/>
</dbReference>
<evidence type="ECO:0000313" key="12">
    <source>
        <dbReference type="Proteomes" id="UP000276061"/>
    </source>
</evidence>
<dbReference type="InterPro" id="IPR000123">
    <property type="entry name" value="Reverse_transcriptase_msDNA"/>
</dbReference>
<evidence type="ECO:0000256" key="8">
    <source>
        <dbReference type="ARBA" id="ARBA00034120"/>
    </source>
</evidence>
<keyword evidence="3" id="KW-0548">Nucleotidyltransferase</keyword>
<evidence type="ECO:0000256" key="5">
    <source>
        <dbReference type="ARBA" id="ARBA00022842"/>
    </source>
</evidence>
<reference evidence="11 12" key="1">
    <citation type="submission" date="2018-11" db="EMBL/GenBank/DDBJ databases">
        <title>Characterization of surface water Dickeya isolates.</title>
        <authorList>
            <person name="Van Gijsegem F."/>
            <person name="Pedron J."/>
        </authorList>
    </citation>
    <scope>NUCLEOTIDE SEQUENCE [LARGE SCALE GENOMIC DNA]</scope>
    <source>
        <strain evidence="11 12">FVG1-MFV-O17</strain>
    </source>
</reference>
<dbReference type="InterPro" id="IPR043128">
    <property type="entry name" value="Rev_trsase/Diguanyl_cyclase"/>
</dbReference>
<dbReference type="GO" id="GO:0003723">
    <property type="term" value="F:RNA binding"/>
    <property type="evidence" value="ECO:0007669"/>
    <property type="project" value="InterPro"/>
</dbReference>
<keyword evidence="6 11" id="KW-0695">RNA-directed DNA polymerase</keyword>
<dbReference type="PANTHER" id="PTHR34047">
    <property type="entry name" value="NUCLEAR INTRON MATURASE 1, MITOCHONDRIAL-RELATED"/>
    <property type="match status" value="1"/>
</dbReference>
<keyword evidence="4" id="KW-0479">Metal-binding</keyword>
<name>A0A3N0G3P4_9GAMM</name>
<feature type="domain" description="Reverse transcriptase" evidence="10">
    <location>
        <begin position="15"/>
        <end position="242"/>
    </location>
</feature>
<keyword evidence="7" id="KW-0051">Antiviral defense</keyword>
<dbReference type="Pfam" id="PF00078">
    <property type="entry name" value="RVT_1"/>
    <property type="match status" value="1"/>
</dbReference>
<dbReference type="CDD" id="cd03487">
    <property type="entry name" value="RT_Bac_retron_II"/>
    <property type="match status" value="1"/>
</dbReference>
<gene>
    <name evidence="11" type="ORF">EF878_08580</name>
</gene>
<proteinExistence type="inferred from homology"/>
<evidence type="ECO:0000259" key="10">
    <source>
        <dbReference type="PROSITE" id="PS50878"/>
    </source>
</evidence>
<dbReference type="Proteomes" id="UP000276061">
    <property type="component" value="Unassembled WGS sequence"/>
</dbReference>
<evidence type="ECO:0000256" key="4">
    <source>
        <dbReference type="ARBA" id="ARBA00022723"/>
    </source>
</evidence>
<dbReference type="NCBIfam" id="NF038233">
    <property type="entry name" value="retron_St85_RT"/>
    <property type="match status" value="1"/>
</dbReference>
<dbReference type="GO" id="GO:0046872">
    <property type="term" value="F:metal ion binding"/>
    <property type="evidence" value="ECO:0007669"/>
    <property type="project" value="UniProtKB-KW"/>
</dbReference>
<comment type="similarity">
    <text evidence="8">Belongs to the bacterial reverse transcriptase family.</text>
</comment>
<keyword evidence="5" id="KW-0460">Magnesium</keyword>
<evidence type="ECO:0000256" key="3">
    <source>
        <dbReference type="ARBA" id="ARBA00022695"/>
    </source>
</evidence>
<sequence length="314" mass="36286">MNIKQLISESIDVPLSMVDNAIILARSHVKKFELKKKNDKFRIIHQPSKKLKVIQYWLIYNIFKEMPIHAAAVAYRNELSILDNAERHKRNKYFLKIDFKDFFPSLTFNDLLPFLESWKSSRTDLFINNELKEIIRKSCFYTNDKLVIGYPSSPIISNIIMFDLDENIQSIISDNKYGNVIYTRYADDIIISTDKAGACKEIYKEISTLIKSTITPSLSINVEKTKFSSSSGGSATVTGLRVCHDQHITIHKKQKDHIRLLLSLYAKGILNEKDEKSLIGHLAYCHHVDPAFYSKLSKKYFKEIATIRSSHMKN</sequence>
<keyword evidence="2" id="KW-0808">Transferase</keyword>
<dbReference type="InterPro" id="IPR043502">
    <property type="entry name" value="DNA/RNA_pol_sf"/>
</dbReference>
<organism evidence="11 12">
    <name type="scientific">Dickeya undicola</name>
    <dbReference type="NCBI Taxonomy" id="1577887"/>
    <lineage>
        <taxon>Bacteria</taxon>
        <taxon>Pseudomonadati</taxon>
        <taxon>Pseudomonadota</taxon>
        <taxon>Gammaproteobacteria</taxon>
        <taxon>Enterobacterales</taxon>
        <taxon>Pectobacteriaceae</taxon>
        <taxon>Dickeya</taxon>
    </lineage>
</organism>
<dbReference type="PANTHER" id="PTHR34047:SF7">
    <property type="entry name" value="RNA-DIRECTED DNA POLYMERASE"/>
    <property type="match status" value="1"/>
</dbReference>
<evidence type="ECO:0000313" key="11">
    <source>
        <dbReference type="EMBL" id="RNM06861.1"/>
    </source>
</evidence>
<dbReference type="InterPro" id="IPR051083">
    <property type="entry name" value="GrpII_Intron_Splice-Mob/Def"/>
</dbReference>
<evidence type="ECO:0000256" key="2">
    <source>
        <dbReference type="ARBA" id="ARBA00022679"/>
    </source>
</evidence>
<dbReference type="GO" id="GO:0051607">
    <property type="term" value="P:defense response to virus"/>
    <property type="evidence" value="ECO:0007669"/>
    <property type="project" value="UniProtKB-KW"/>
</dbReference>
<dbReference type="InterPro" id="IPR000477">
    <property type="entry name" value="RT_dom"/>
</dbReference>
<accession>A0A3N0G3P4</accession>
<evidence type="ECO:0000256" key="1">
    <source>
        <dbReference type="ARBA" id="ARBA00012493"/>
    </source>
</evidence>
<comment type="caution">
    <text evidence="11">The sequence shown here is derived from an EMBL/GenBank/DDBJ whole genome shotgun (WGS) entry which is preliminary data.</text>
</comment>
<dbReference type="RefSeq" id="WP_123252464.1">
    <property type="nucleotide sequence ID" value="NZ_RJLR01000016.1"/>
</dbReference>
<protein>
    <recommendedName>
        <fullName evidence="1">RNA-directed DNA polymerase</fullName>
        <ecNumber evidence="1">2.7.7.49</ecNumber>
    </recommendedName>
</protein>
<dbReference type="PROSITE" id="PS50878">
    <property type="entry name" value="RT_POL"/>
    <property type="match status" value="1"/>
</dbReference>
<evidence type="ECO:0000256" key="7">
    <source>
        <dbReference type="ARBA" id="ARBA00023118"/>
    </source>
</evidence>
<dbReference type="Gene3D" id="3.10.10.10">
    <property type="entry name" value="HIV Type 1 Reverse Transcriptase, subunit A, domain 1"/>
    <property type="match status" value="1"/>
</dbReference>
<dbReference type="AlphaFoldDB" id="A0A3N0G3P4"/>
<dbReference type="EMBL" id="RJLR01000016">
    <property type="protein sequence ID" value="RNM06861.1"/>
    <property type="molecule type" value="Genomic_DNA"/>
</dbReference>
<dbReference type="SUPFAM" id="SSF56672">
    <property type="entry name" value="DNA/RNA polymerases"/>
    <property type="match status" value="1"/>
</dbReference>
<evidence type="ECO:0000256" key="9">
    <source>
        <dbReference type="ARBA" id="ARBA00048173"/>
    </source>
</evidence>